<dbReference type="AlphaFoldDB" id="A0A378PCR6"/>
<dbReference type="Proteomes" id="UP000582487">
    <property type="component" value="Unassembled WGS sequence"/>
</dbReference>
<dbReference type="EMBL" id="VSZY01000016">
    <property type="protein sequence ID" value="MCU9969453.1"/>
    <property type="molecule type" value="Genomic_DNA"/>
</dbReference>
<comment type="caution">
    <text evidence="2">The sequence shown here is derived from an EMBL/GenBank/DDBJ whole genome shotgun (WGS) entry which is preliminary data.</text>
</comment>
<dbReference type="EMBL" id="JABCUV010000009">
    <property type="protein sequence ID" value="NMW93648.1"/>
    <property type="molecule type" value="Genomic_DNA"/>
</dbReference>
<evidence type="ECO:0000313" key="3">
    <source>
        <dbReference type="Proteomes" id="UP000582487"/>
    </source>
</evidence>
<proteinExistence type="predicted"/>
<evidence type="ECO:0000313" key="4">
    <source>
        <dbReference type="Proteomes" id="UP001209486"/>
    </source>
</evidence>
<evidence type="ECO:0000313" key="2">
    <source>
        <dbReference type="EMBL" id="NMW93648.1"/>
    </source>
</evidence>
<evidence type="ECO:0000313" key="1">
    <source>
        <dbReference type="EMBL" id="MCU9969453.1"/>
    </source>
</evidence>
<dbReference type="RefSeq" id="WP_004017103.1">
    <property type="nucleotide sequence ID" value="NZ_JABCUU010000016.1"/>
</dbReference>
<protein>
    <submittedName>
        <fullName evidence="2">Uncharacterized protein</fullName>
    </submittedName>
</protein>
<reference evidence="2 3" key="2">
    <citation type="submission" date="2020-04" db="EMBL/GenBank/DDBJ databases">
        <title>Antimicrobial susceptibility and clonality of vaginal-derived multi-drug resistant Mobiluncus isolates in China.</title>
        <authorList>
            <person name="Zhang X."/>
        </authorList>
    </citation>
    <scope>NUCLEOTIDE SEQUENCE [LARGE SCALE GENOMIC DNA]</scope>
    <source>
        <strain evidence="2 3">7</strain>
    </source>
</reference>
<accession>A0A378PCR6</accession>
<organism evidence="2 3">
    <name type="scientific">Mobiluncus mulieris</name>
    <dbReference type="NCBI Taxonomy" id="2052"/>
    <lineage>
        <taxon>Bacteria</taxon>
        <taxon>Bacillati</taxon>
        <taxon>Actinomycetota</taxon>
        <taxon>Actinomycetes</taxon>
        <taxon>Actinomycetales</taxon>
        <taxon>Actinomycetaceae</taxon>
        <taxon>Mobiluncus</taxon>
    </lineage>
</organism>
<name>A0A378PCR6_9ACTO</name>
<reference evidence="1 4" key="1">
    <citation type="submission" date="2019-08" db="EMBL/GenBank/DDBJ databases">
        <title>Comparison of rpoB and gyrB Sequences from Mobiluncus Species and Development of a Multiplex PCR Method for Clinical Detection of Mobiluncus curtisii and Mobiluncus mulieris.</title>
        <authorList>
            <person name="Yang L."/>
            <person name="Shen Y."/>
            <person name="Xu G."/>
            <person name="Shu L.-B."/>
            <person name="Hu J."/>
            <person name="Zhang R."/>
            <person name="Wang Y."/>
            <person name="Zhou H.-W."/>
            <person name="Zhang X."/>
        </authorList>
    </citation>
    <scope>NUCLEOTIDE SEQUENCE [LARGE SCALE GENOMIC DNA]</scope>
    <source>
        <strain evidence="1 4">M26</strain>
    </source>
</reference>
<dbReference type="Proteomes" id="UP001209486">
    <property type="component" value="Unassembled WGS sequence"/>
</dbReference>
<gene>
    <name evidence="1" type="ORF">FYZ43_08640</name>
    <name evidence="2" type="ORF">HHJ74_08085</name>
</gene>
<sequence>MAMQRNWDDWEESDFDSPWGDDSLGGRLTCFIINQVPESRFSVLFDYTYSEWDDILVFKLMGDIFDFKVTLTPQFIAEIRQFTTDEPGDYAQATLDLLDEYLETHAQPFAKSVPKTAVPA</sequence>